<dbReference type="SUPFAM" id="SSF47923">
    <property type="entry name" value="Ypt/Rab-GAP domain of gyp1p"/>
    <property type="match status" value="2"/>
</dbReference>
<dbReference type="EMBL" id="CP014248">
    <property type="protein sequence ID" value="AMD22741.1"/>
    <property type="molecule type" value="Genomic_DNA"/>
</dbReference>
<dbReference type="Proteomes" id="UP000243052">
    <property type="component" value="Chromosome viii"/>
</dbReference>
<protein>
    <submittedName>
        <fullName evidence="3">HHL029Wp</fullName>
    </submittedName>
</protein>
<keyword evidence="4" id="KW-1185">Reference proteome</keyword>
<dbReference type="Pfam" id="PF00566">
    <property type="entry name" value="RabGAP-TBC"/>
    <property type="match status" value="1"/>
</dbReference>
<dbReference type="RefSeq" id="XP_017989737.1">
    <property type="nucleotide sequence ID" value="XM_018133991.1"/>
</dbReference>
<sequence length="328" mass="38554">MKVTIQHLINRYHSKDELINSGIWDGTLYNPGEERFFDRSWCWRTLLLSGHNDNNWSDSPSPPAFGEHSIVFRALTDCIPSSEVVEIDDRLKDHQQLDEQLQSIKLDVCRLKLDKIFTEAKVQQDLANILIKSVKETGRPYKQGYHELCAVFYMQLRRDDYNDDICESVSQMFNILLKHIKEFYIESNLINWTRTTFEPLLEHAFPQLHKLLLHRHCIDNSIWLIRWSRLLFLREFELSYTLQLWDHLFSFRYPLPDLVAAVAVTCQGLVEQDLNKCEDVGDILGILLRYPTNRLLSPRHLMQSAGSLLDSYSRNCNNKERPLGFIKN</sequence>
<dbReference type="SMART" id="SM00164">
    <property type="entry name" value="TBC"/>
    <property type="match status" value="1"/>
</dbReference>
<dbReference type="GeneID" id="28726104"/>
<keyword evidence="1" id="KW-0343">GTPase activation</keyword>
<dbReference type="OrthoDB" id="27140at2759"/>
<evidence type="ECO:0000256" key="1">
    <source>
        <dbReference type="ARBA" id="ARBA00022468"/>
    </source>
</evidence>
<dbReference type="PANTHER" id="PTHR22957:SF337">
    <property type="entry name" value="TBC1 DOMAIN FAMILY MEMBER 5"/>
    <property type="match status" value="1"/>
</dbReference>
<evidence type="ECO:0000313" key="3">
    <source>
        <dbReference type="EMBL" id="AMD22741.1"/>
    </source>
</evidence>
<dbReference type="AlphaFoldDB" id="A0A109UYJ5"/>
<organism evidence="3 4">
    <name type="scientific">Eremothecium sinecaudum</name>
    <dbReference type="NCBI Taxonomy" id="45286"/>
    <lineage>
        <taxon>Eukaryota</taxon>
        <taxon>Fungi</taxon>
        <taxon>Dikarya</taxon>
        <taxon>Ascomycota</taxon>
        <taxon>Saccharomycotina</taxon>
        <taxon>Saccharomycetes</taxon>
        <taxon>Saccharomycetales</taxon>
        <taxon>Saccharomycetaceae</taxon>
        <taxon>Eremothecium</taxon>
    </lineage>
</organism>
<dbReference type="PANTHER" id="PTHR22957">
    <property type="entry name" value="TBC1 DOMAIN FAMILY MEMBER GTPASE-ACTIVATING PROTEIN"/>
    <property type="match status" value="1"/>
</dbReference>
<reference evidence="3 4" key="1">
    <citation type="submission" date="2016-01" db="EMBL/GenBank/DDBJ databases">
        <title>Genome sequence of the yeast Holleya sinecauda.</title>
        <authorList>
            <person name="Dietrich F.S."/>
        </authorList>
    </citation>
    <scope>NUCLEOTIDE SEQUENCE [LARGE SCALE GENOMIC DNA]</scope>
    <source>
        <strain evidence="3 4">ATCC 58844</strain>
    </source>
</reference>
<dbReference type="GO" id="GO:0005096">
    <property type="term" value="F:GTPase activator activity"/>
    <property type="evidence" value="ECO:0007669"/>
    <property type="project" value="UniProtKB-KW"/>
</dbReference>
<dbReference type="STRING" id="45286.A0A109UYJ5"/>
<dbReference type="InterPro" id="IPR035969">
    <property type="entry name" value="Rab-GAP_TBC_sf"/>
</dbReference>
<gene>
    <name evidence="3" type="ORF">AW171_hschr84794</name>
</gene>
<evidence type="ECO:0000259" key="2">
    <source>
        <dbReference type="PROSITE" id="PS50086"/>
    </source>
</evidence>
<dbReference type="PROSITE" id="PS50086">
    <property type="entry name" value="TBC_RABGAP"/>
    <property type="match status" value="1"/>
</dbReference>
<dbReference type="Gene3D" id="1.10.472.80">
    <property type="entry name" value="Ypt/Rab-GAP domain of gyp1p, domain 3"/>
    <property type="match status" value="1"/>
</dbReference>
<proteinExistence type="predicted"/>
<dbReference type="InterPro" id="IPR000195">
    <property type="entry name" value="Rab-GAP-TBC_dom"/>
</dbReference>
<evidence type="ECO:0000313" key="4">
    <source>
        <dbReference type="Proteomes" id="UP000243052"/>
    </source>
</evidence>
<feature type="domain" description="Rab-GAP TBC" evidence="2">
    <location>
        <begin position="78"/>
        <end position="252"/>
    </location>
</feature>
<accession>A0A109UYJ5</accession>
<name>A0A109UYJ5_9SACH</name>